<gene>
    <name evidence="3" type="ORF">QBC33DRAFT_520290</name>
</gene>
<protein>
    <submittedName>
        <fullName evidence="3">GNAT family N-acetyltransferase</fullName>
    </submittedName>
</protein>
<proteinExistence type="predicted"/>
<dbReference type="Gene3D" id="3.40.630.30">
    <property type="match status" value="1"/>
</dbReference>
<dbReference type="InterPro" id="IPR016181">
    <property type="entry name" value="Acyl_CoA_acyltransferase"/>
</dbReference>
<dbReference type="RefSeq" id="XP_060288298.1">
    <property type="nucleotide sequence ID" value="XM_060426359.1"/>
</dbReference>
<comment type="caution">
    <text evidence="3">The sequence shown here is derived from an EMBL/GenBank/DDBJ whole genome shotgun (WGS) entry which is preliminary data.</text>
</comment>
<dbReference type="AlphaFoldDB" id="A0AAJ0C8G4"/>
<reference evidence="3" key="1">
    <citation type="submission" date="2023-06" db="EMBL/GenBank/DDBJ databases">
        <title>Genome-scale phylogeny and comparative genomics of the fungal order Sordariales.</title>
        <authorList>
            <consortium name="Lawrence Berkeley National Laboratory"/>
            <person name="Hensen N."/>
            <person name="Bonometti L."/>
            <person name="Westerberg I."/>
            <person name="Brannstrom I.O."/>
            <person name="Guillou S."/>
            <person name="Cros-Aarteil S."/>
            <person name="Calhoun S."/>
            <person name="Haridas S."/>
            <person name="Kuo A."/>
            <person name="Mondo S."/>
            <person name="Pangilinan J."/>
            <person name="Riley R."/>
            <person name="Labutti K."/>
            <person name="Andreopoulos B."/>
            <person name="Lipzen A."/>
            <person name="Chen C."/>
            <person name="Yanf M."/>
            <person name="Daum C."/>
            <person name="Ng V."/>
            <person name="Clum A."/>
            <person name="Steindorff A."/>
            <person name="Ohm R."/>
            <person name="Martin F."/>
            <person name="Silar P."/>
            <person name="Natvig D."/>
            <person name="Lalanne C."/>
            <person name="Gautier V."/>
            <person name="Ament-Velasquez S.L."/>
            <person name="Kruys A."/>
            <person name="Hutchinson M.I."/>
            <person name="Powell A.J."/>
            <person name="Barry K."/>
            <person name="Miller A.N."/>
            <person name="Grigoriev I.V."/>
            <person name="Debuchy R."/>
            <person name="Gladieux P."/>
            <person name="Thoren M.H."/>
            <person name="Johannesson H."/>
        </authorList>
    </citation>
    <scope>NUCLEOTIDE SEQUENCE</scope>
    <source>
        <strain evidence="3">8032-3</strain>
    </source>
</reference>
<organism evidence="3 4">
    <name type="scientific">Phialemonium atrogriseum</name>
    <dbReference type="NCBI Taxonomy" id="1093897"/>
    <lineage>
        <taxon>Eukaryota</taxon>
        <taxon>Fungi</taxon>
        <taxon>Dikarya</taxon>
        <taxon>Ascomycota</taxon>
        <taxon>Pezizomycotina</taxon>
        <taxon>Sordariomycetes</taxon>
        <taxon>Sordariomycetidae</taxon>
        <taxon>Cephalothecales</taxon>
        <taxon>Cephalothecaceae</taxon>
        <taxon>Phialemonium</taxon>
    </lineage>
</organism>
<dbReference type="GO" id="GO:0016747">
    <property type="term" value="F:acyltransferase activity, transferring groups other than amino-acyl groups"/>
    <property type="evidence" value="ECO:0007669"/>
    <property type="project" value="InterPro"/>
</dbReference>
<dbReference type="PANTHER" id="PTHR43792">
    <property type="entry name" value="GNAT FAMILY, PUTATIVE (AFU_ORTHOLOGUE AFUA_3G00765)-RELATED-RELATED"/>
    <property type="match status" value="1"/>
</dbReference>
<keyword evidence="4" id="KW-1185">Reference proteome</keyword>
<dbReference type="PROSITE" id="PS51186">
    <property type="entry name" value="GNAT"/>
    <property type="match status" value="1"/>
</dbReference>
<sequence length="166" mass="18665">MPTSPTPAPRLGRSQQWGPKICPPAIHPSNNALSRWRRVPQCMENAERPDQVRPPRCVMGDPSRCELGNGGCRWASRVSRPARPRWPVEIGYAIDPLYRRQGYAKAALRILLDMATNDPLVKVVRATVRPDNLSSRNLIAKHGFHEIGEQWDEEDGLEVILEVSVS</sequence>
<feature type="domain" description="N-acetyltransferase" evidence="2">
    <location>
        <begin position="82"/>
        <end position="166"/>
    </location>
</feature>
<accession>A0AAJ0C8G4</accession>
<dbReference type="Pfam" id="PF13302">
    <property type="entry name" value="Acetyltransf_3"/>
    <property type="match status" value="1"/>
</dbReference>
<evidence type="ECO:0000313" key="4">
    <source>
        <dbReference type="Proteomes" id="UP001244011"/>
    </source>
</evidence>
<feature type="region of interest" description="Disordered" evidence="1">
    <location>
        <begin position="1"/>
        <end position="20"/>
    </location>
</feature>
<name>A0AAJ0C8G4_9PEZI</name>
<evidence type="ECO:0000313" key="3">
    <source>
        <dbReference type="EMBL" id="KAK1772085.1"/>
    </source>
</evidence>
<dbReference type="GeneID" id="85309546"/>
<dbReference type="InterPro" id="IPR000182">
    <property type="entry name" value="GNAT_dom"/>
</dbReference>
<evidence type="ECO:0000256" key="1">
    <source>
        <dbReference type="SAM" id="MobiDB-lite"/>
    </source>
</evidence>
<dbReference type="InterPro" id="IPR051531">
    <property type="entry name" value="N-acetyltransferase"/>
</dbReference>
<evidence type="ECO:0000259" key="2">
    <source>
        <dbReference type="PROSITE" id="PS51186"/>
    </source>
</evidence>
<dbReference type="EMBL" id="MU838997">
    <property type="protein sequence ID" value="KAK1772085.1"/>
    <property type="molecule type" value="Genomic_DNA"/>
</dbReference>
<dbReference type="SUPFAM" id="SSF55729">
    <property type="entry name" value="Acyl-CoA N-acyltransferases (Nat)"/>
    <property type="match status" value="1"/>
</dbReference>
<dbReference type="Proteomes" id="UP001244011">
    <property type="component" value="Unassembled WGS sequence"/>
</dbReference>